<keyword evidence="3 4" id="KW-0413">Isomerase</keyword>
<accession>A0A5B8V4F7</accession>
<dbReference type="EC" id="5.2.1.8" evidence="5"/>
<organism evidence="7 8">
    <name type="scientific">Mucilaginibacter ginsenosidivorans</name>
    <dbReference type="NCBI Taxonomy" id="398053"/>
    <lineage>
        <taxon>Bacteria</taxon>
        <taxon>Pseudomonadati</taxon>
        <taxon>Bacteroidota</taxon>
        <taxon>Sphingobacteriia</taxon>
        <taxon>Sphingobacteriales</taxon>
        <taxon>Sphingobacteriaceae</taxon>
        <taxon>Mucilaginibacter</taxon>
    </lineage>
</organism>
<dbReference type="InterPro" id="IPR046357">
    <property type="entry name" value="PPIase_dom_sf"/>
</dbReference>
<evidence type="ECO:0000313" key="8">
    <source>
        <dbReference type="Proteomes" id="UP000321479"/>
    </source>
</evidence>
<dbReference type="PANTHER" id="PTHR10516:SF443">
    <property type="entry name" value="FK506-BINDING PROTEIN 59-RELATED"/>
    <property type="match status" value="1"/>
</dbReference>
<evidence type="ECO:0000256" key="2">
    <source>
        <dbReference type="ARBA" id="ARBA00023110"/>
    </source>
</evidence>
<evidence type="ECO:0000256" key="5">
    <source>
        <dbReference type="RuleBase" id="RU003915"/>
    </source>
</evidence>
<evidence type="ECO:0000256" key="3">
    <source>
        <dbReference type="ARBA" id="ARBA00023235"/>
    </source>
</evidence>
<reference evidence="7 8" key="1">
    <citation type="journal article" date="2017" name="Curr. Microbiol.">
        <title>Mucilaginibacter ginsenosidivorans sp. nov., Isolated from Soil of Ginseng Field.</title>
        <authorList>
            <person name="Kim M.M."/>
            <person name="Siddiqi M.Z."/>
            <person name="Im W.T."/>
        </authorList>
    </citation>
    <scope>NUCLEOTIDE SEQUENCE [LARGE SCALE GENOMIC DNA]</scope>
    <source>
        <strain evidence="7 8">Gsoil 3017</strain>
    </source>
</reference>
<dbReference type="Proteomes" id="UP000321479">
    <property type="component" value="Chromosome"/>
</dbReference>
<dbReference type="Pfam" id="PF00254">
    <property type="entry name" value="FKBP_C"/>
    <property type="match status" value="1"/>
</dbReference>
<protein>
    <recommendedName>
        <fullName evidence="5">Peptidyl-prolyl cis-trans isomerase</fullName>
        <ecNumber evidence="5">5.2.1.8</ecNumber>
    </recommendedName>
</protein>
<dbReference type="RefSeq" id="WP_147034291.1">
    <property type="nucleotide sequence ID" value="NZ_CP042436.1"/>
</dbReference>
<sequence>MKRYLLPILLIGALVSGCGKTQSDRAKYLAQAAKDDKILADYIEANNLKDKAVKANDTSGVYYIILRNGQGNDVFTSSTIVTVGDTGKVLGADTAFTQTNEFHPSYTLGQVILGWRLGIPKMQRDGIIRLLIPSRYAYGPNPQKNIGLPANAILDFDIRLYDITN</sequence>
<gene>
    <name evidence="7" type="ORF">FRZ54_23810</name>
</gene>
<name>A0A5B8V4F7_9SPHI</name>
<dbReference type="OrthoDB" id="669809at2"/>
<evidence type="ECO:0000256" key="1">
    <source>
        <dbReference type="ARBA" id="ARBA00000971"/>
    </source>
</evidence>
<evidence type="ECO:0000313" key="7">
    <source>
        <dbReference type="EMBL" id="QEC65466.1"/>
    </source>
</evidence>
<dbReference type="SUPFAM" id="SSF54534">
    <property type="entry name" value="FKBP-like"/>
    <property type="match status" value="1"/>
</dbReference>
<dbReference type="PROSITE" id="PS51257">
    <property type="entry name" value="PROKAR_LIPOPROTEIN"/>
    <property type="match status" value="1"/>
</dbReference>
<evidence type="ECO:0000259" key="6">
    <source>
        <dbReference type="PROSITE" id="PS50059"/>
    </source>
</evidence>
<keyword evidence="8" id="KW-1185">Reference proteome</keyword>
<dbReference type="PROSITE" id="PS50059">
    <property type="entry name" value="FKBP_PPIASE"/>
    <property type="match status" value="1"/>
</dbReference>
<feature type="domain" description="PPIase FKBP-type" evidence="6">
    <location>
        <begin position="78"/>
        <end position="164"/>
    </location>
</feature>
<dbReference type="PANTHER" id="PTHR10516">
    <property type="entry name" value="PEPTIDYL-PROLYL CIS-TRANS ISOMERASE"/>
    <property type="match status" value="1"/>
</dbReference>
<keyword evidence="2 4" id="KW-0697">Rotamase</keyword>
<dbReference type="KEGG" id="mgin:FRZ54_23810"/>
<dbReference type="AlphaFoldDB" id="A0A5B8V4F7"/>
<dbReference type="EMBL" id="CP042436">
    <property type="protein sequence ID" value="QEC65466.1"/>
    <property type="molecule type" value="Genomic_DNA"/>
</dbReference>
<comment type="catalytic activity">
    <reaction evidence="1 4 5">
        <text>[protein]-peptidylproline (omega=180) = [protein]-peptidylproline (omega=0)</text>
        <dbReference type="Rhea" id="RHEA:16237"/>
        <dbReference type="Rhea" id="RHEA-COMP:10747"/>
        <dbReference type="Rhea" id="RHEA-COMP:10748"/>
        <dbReference type="ChEBI" id="CHEBI:83833"/>
        <dbReference type="ChEBI" id="CHEBI:83834"/>
        <dbReference type="EC" id="5.2.1.8"/>
    </reaction>
</comment>
<dbReference type="GO" id="GO:0003755">
    <property type="term" value="F:peptidyl-prolyl cis-trans isomerase activity"/>
    <property type="evidence" value="ECO:0007669"/>
    <property type="project" value="UniProtKB-UniRule"/>
</dbReference>
<dbReference type="Gene3D" id="3.10.50.40">
    <property type="match status" value="1"/>
</dbReference>
<dbReference type="InterPro" id="IPR050689">
    <property type="entry name" value="FKBP-type_PPIase"/>
</dbReference>
<dbReference type="InterPro" id="IPR001179">
    <property type="entry name" value="PPIase_FKBP_dom"/>
</dbReference>
<proteinExistence type="inferred from homology"/>
<comment type="similarity">
    <text evidence="5">Belongs to the FKBP-type PPIase family.</text>
</comment>
<evidence type="ECO:0000256" key="4">
    <source>
        <dbReference type="PROSITE-ProRule" id="PRU00277"/>
    </source>
</evidence>